<feature type="transmembrane region" description="Helical" evidence="1">
    <location>
        <begin position="309"/>
        <end position="327"/>
    </location>
</feature>
<accession>A0A6J4JC70</accession>
<feature type="transmembrane region" description="Helical" evidence="1">
    <location>
        <begin position="69"/>
        <end position="89"/>
    </location>
</feature>
<feature type="transmembrane region" description="Helical" evidence="1">
    <location>
        <begin position="162"/>
        <end position="184"/>
    </location>
</feature>
<reference evidence="2" key="1">
    <citation type="submission" date="2020-02" db="EMBL/GenBank/DDBJ databases">
        <authorList>
            <person name="Meier V. D."/>
        </authorList>
    </citation>
    <scope>NUCLEOTIDE SEQUENCE</scope>
    <source>
        <strain evidence="2">AVDCRST_MAG57</strain>
    </source>
</reference>
<feature type="transmembrane region" description="Helical" evidence="1">
    <location>
        <begin position="220"/>
        <end position="248"/>
    </location>
</feature>
<keyword evidence="1" id="KW-0472">Membrane</keyword>
<protein>
    <submittedName>
        <fullName evidence="2">Possible low temperature requirement protein A</fullName>
    </submittedName>
</protein>
<name>A0A6J4JC70_9ACTN</name>
<feature type="transmembrane region" description="Helical" evidence="1">
    <location>
        <begin position="101"/>
        <end position="123"/>
    </location>
</feature>
<feature type="transmembrane region" description="Helical" evidence="1">
    <location>
        <begin position="196"/>
        <end position="214"/>
    </location>
</feature>
<dbReference type="Pfam" id="PF06772">
    <property type="entry name" value="LtrA"/>
    <property type="match status" value="1"/>
</dbReference>
<feature type="transmembrane region" description="Helical" evidence="1">
    <location>
        <begin position="269"/>
        <end position="289"/>
    </location>
</feature>
<feature type="transmembrane region" description="Helical" evidence="1">
    <location>
        <begin position="12"/>
        <end position="32"/>
    </location>
</feature>
<evidence type="ECO:0000313" key="2">
    <source>
        <dbReference type="EMBL" id="CAA9272737.1"/>
    </source>
</evidence>
<dbReference type="EMBL" id="CADCTI010000270">
    <property type="protein sequence ID" value="CAA9272737.1"/>
    <property type="molecule type" value="Genomic_DNA"/>
</dbReference>
<dbReference type="PANTHER" id="PTHR36840">
    <property type="entry name" value="BLL5714 PROTEIN"/>
    <property type="match status" value="1"/>
</dbReference>
<dbReference type="PANTHER" id="PTHR36840:SF1">
    <property type="entry name" value="BLL5714 PROTEIN"/>
    <property type="match status" value="1"/>
</dbReference>
<keyword evidence="1" id="KW-1133">Transmembrane helix</keyword>
<dbReference type="AlphaFoldDB" id="A0A6J4JC70"/>
<feature type="transmembrane region" description="Helical" evidence="1">
    <location>
        <begin position="44"/>
        <end position="62"/>
    </location>
</feature>
<dbReference type="InterPro" id="IPR010640">
    <property type="entry name" value="Low_temperature_requirement_A"/>
</dbReference>
<evidence type="ECO:0000256" key="1">
    <source>
        <dbReference type="SAM" id="Phobius"/>
    </source>
</evidence>
<sequence length="355" mass="37534">MPSEAGHGVTTLELFFDLVFVFAITQVTAFMADDPSGRGVLRGLVLLALLWFVWCSYAWLGNQAHADEGVIRAAVIAAMAAMFLVALAIPEAWEDEGGGISAPVALAGALALTRVLHLAVYAVAALGDTALRRQLVRTAVPVFVASTLLVVGAVIGGPVQTVLWALALVIDYSGVYASGTGWRLPSPVHFAERHGLIVIIALGESIIAVGVGVLDLPLTIPIAGAALLGLACSVALWWLYFDVVAPVAERELSRREGDDRVRLARDSYTYLHFPMVAGVIYLALGLKKVAEYVGDTSHHSLVDPLPTTALWAMYGGVAAYLIAHLAFRLRNIGSINRPRAVAAVVVLMAPLAIGS</sequence>
<gene>
    <name evidence="2" type="ORF">AVDCRST_MAG57-3306</name>
</gene>
<keyword evidence="1" id="KW-0812">Transmembrane</keyword>
<feature type="transmembrane region" description="Helical" evidence="1">
    <location>
        <begin position="135"/>
        <end position="156"/>
    </location>
</feature>
<feature type="non-terminal residue" evidence="2">
    <location>
        <position position="355"/>
    </location>
</feature>
<organism evidence="2">
    <name type="scientific">uncultured Blastococcus sp</name>
    <dbReference type="NCBI Taxonomy" id="217144"/>
    <lineage>
        <taxon>Bacteria</taxon>
        <taxon>Bacillati</taxon>
        <taxon>Actinomycetota</taxon>
        <taxon>Actinomycetes</taxon>
        <taxon>Geodermatophilales</taxon>
        <taxon>Geodermatophilaceae</taxon>
        <taxon>Blastococcus</taxon>
        <taxon>environmental samples</taxon>
    </lineage>
</organism>
<proteinExistence type="predicted"/>